<comment type="caution">
    <text evidence="1">The sequence shown here is derived from an EMBL/GenBank/DDBJ whole genome shotgun (WGS) entry which is preliminary data.</text>
</comment>
<protein>
    <submittedName>
        <fullName evidence="1">Uncharacterized protein</fullName>
    </submittedName>
</protein>
<proteinExistence type="predicted"/>
<name>A0ACC3D0U0_9PEZI</name>
<dbReference type="Proteomes" id="UP001186974">
    <property type="component" value="Unassembled WGS sequence"/>
</dbReference>
<accession>A0ACC3D0U0</accession>
<feature type="non-terminal residue" evidence="1">
    <location>
        <position position="326"/>
    </location>
</feature>
<reference evidence="1" key="1">
    <citation type="submission" date="2024-09" db="EMBL/GenBank/DDBJ databases">
        <title>Black Yeasts Isolated from many extreme environments.</title>
        <authorList>
            <person name="Coleine C."/>
            <person name="Stajich J.E."/>
            <person name="Selbmann L."/>
        </authorList>
    </citation>
    <scope>NUCLEOTIDE SEQUENCE</scope>
    <source>
        <strain evidence="1">CCFEE 5737</strain>
    </source>
</reference>
<evidence type="ECO:0000313" key="1">
    <source>
        <dbReference type="EMBL" id="KAK3059976.1"/>
    </source>
</evidence>
<evidence type="ECO:0000313" key="2">
    <source>
        <dbReference type="Proteomes" id="UP001186974"/>
    </source>
</evidence>
<keyword evidence="2" id="KW-1185">Reference proteome</keyword>
<dbReference type="EMBL" id="JAWDJW010008954">
    <property type="protein sequence ID" value="KAK3059976.1"/>
    <property type="molecule type" value="Genomic_DNA"/>
</dbReference>
<sequence>MKASSNLLFLSLASYVVALPPGGSRAAPSSCNSKTSLTLLYQNNLNFTDDKNHISFILLDPLDHVEGSAACASISENLLSVTAIRAHSSDVQSQLSYLAYAGRAKSTQQYYIQDGIVEVTEGPRFQPVLKAVQNSHRKLPVLCTQSSIGNSPSNSVATASNQMVVQSNSNSFVGFRNQKSFRFQGIPFADKPNRFEYSHVYTGRDQVIDATKYGPDCSQPYDSNSSEDCLFINIQTPYIPQAGRKNDLRPVHFWIYGGGFTGGSGASAGSDGGQVASREDIVVVEINYRLTTLGFLAIPGTNITGNYGISDQVTGLEWTIQNIAAF</sequence>
<gene>
    <name evidence="1" type="ORF">LTS18_009620</name>
</gene>
<organism evidence="1 2">
    <name type="scientific">Coniosporium uncinatum</name>
    <dbReference type="NCBI Taxonomy" id="93489"/>
    <lineage>
        <taxon>Eukaryota</taxon>
        <taxon>Fungi</taxon>
        <taxon>Dikarya</taxon>
        <taxon>Ascomycota</taxon>
        <taxon>Pezizomycotina</taxon>
        <taxon>Dothideomycetes</taxon>
        <taxon>Dothideomycetes incertae sedis</taxon>
        <taxon>Coniosporium</taxon>
    </lineage>
</organism>